<gene>
    <name evidence="2" type="ORF">PMAYCL1PPCAC_04692</name>
</gene>
<feature type="non-terminal residue" evidence="2">
    <location>
        <position position="1"/>
    </location>
</feature>
<name>A0AAN4ZB19_9BILA</name>
<evidence type="ECO:0008006" key="4">
    <source>
        <dbReference type="Google" id="ProtNLM"/>
    </source>
</evidence>
<feature type="transmembrane region" description="Helical" evidence="1">
    <location>
        <begin position="28"/>
        <end position="49"/>
    </location>
</feature>
<comment type="caution">
    <text evidence="2">The sequence shown here is derived from an EMBL/GenBank/DDBJ whole genome shotgun (WGS) entry which is preliminary data.</text>
</comment>
<proteinExistence type="predicted"/>
<evidence type="ECO:0000313" key="2">
    <source>
        <dbReference type="EMBL" id="GMR34497.1"/>
    </source>
</evidence>
<sequence length="117" mass="13806">GTILFLLNSTVSIVILLDRDPRASSYRLYLAALQMTSLIMDANFFFSPIFLKHCRLVYSESIFAKYVDIVTALVIFMFLFGETVTFYFYCVYYRRSIEEIPATLHWLHQTRSFYIAR</sequence>
<organism evidence="2 3">
    <name type="scientific">Pristionchus mayeri</name>
    <dbReference type="NCBI Taxonomy" id="1317129"/>
    <lineage>
        <taxon>Eukaryota</taxon>
        <taxon>Metazoa</taxon>
        <taxon>Ecdysozoa</taxon>
        <taxon>Nematoda</taxon>
        <taxon>Chromadorea</taxon>
        <taxon>Rhabditida</taxon>
        <taxon>Rhabditina</taxon>
        <taxon>Diplogasteromorpha</taxon>
        <taxon>Diplogasteroidea</taxon>
        <taxon>Neodiplogasteridae</taxon>
        <taxon>Pristionchus</taxon>
    </lineage>
</organism>
<keyword evidence="1" id="KW-0472">Membrane</keyword>
<keyword evidence="3" id="KW-1185">Reference proteome</keyword>
<dbReference type="Proteomes" id="UP001328107">
    <property type="component" value="Unassembled WGS sequence"/>
</dbReference>
<dbReference type="AlphaFoldDB" id="A0AAN4ZB19"/>
<dbReference type="InterPro" id="IPR019429">
    <property type="entry name" value="7TM_GPCR_serpentine_rcpt_Sri"/>
</dbReference>
<dbReference type="EMBL" id="BTRK01000002">
    <property type="protein sequence ID" value="GMR34497.1"/>
    <property type="molecule type" value="Genomic_DNA"/>
</dbReference>
<accession>A0AAN4ZB19</accession>
<keyword evidence="1" id="KW-1133">Transmembrane helix</keyword>
<reference evidence="3" key="1">
    <citation type="submission" date="2022-10" db="EMBL/GenBank/DDBJ databases">
        <title>Genome assembly of Pristionchus species.</title>
        <authorList>
            <person name="Yoshida K."/>
            <person name="Sommer R.J."/>
        </authorList>
    </citation>
    <scope>NUCLEOTIDE SEQUENCE [LARGE SCALE GENOMIC DNA]</scope>
    <source>
        <strain evidence="3">RS5460</strain>
    </source>
</reference>
<feature type="non-terminal residue" evidence="2">
    <location>
        <position position="117"/>
    </location>
</feature>
<protein>
    <recommendedName>
        <fullName evidence="4">G protein-coupled receptor</fullName>
    </recommendedName>
</protein>
<evidence type="ECO:0000313" key="3">
    <source>
        <dbReference type="Proteomes" id="UP001328107"/>
    </source>
</evidence>
<dbReference type="Pfam" id="PF10327">
    <property type="entry name" value="7TM_GPCR_Sri"/>
    <property type="match status" value="1"/>
</dbReference>
<evidence type="ECO:0000256" key="1">
    <source>
        <dbReference type="SAM" id="Phobius"/>
    </source>
</evidence>
<feature type="transmembrane region" description="Helical" evidence="1">
    <location>
        <begin position="69"/>
        <end position="90"/>
    </location>
</feature>
<keyword evidence="1" id="KW-0812">Transmembrane</keyword>